<dbReference type="Pfam" id="PF04717">
    <property type="entry name" value="Phage_base_V"/>
    <property type="match status" value="1"/>
</dbReference>
<dbReference type="NCBIfam" id="TIGR01646">
    <property type="entry name" value="vgr_GE"/>
    <property type="match status" value="1"/>
</dbReference>
<gene>
    <name evidence="7" type="ORF">IE4771_PD00637</name>
</gene>
<dbReference type="NCBIfam" id="TIGR03361">
    <property type="entry name" value="VI_Rhs_Vgr"/>
    <property type="match status" value="1"/>
</dbReference>
<dbReference type="Gene3D" id="4.10.220.110">
    <property type="match status" value="1"/>
</dbReference>
<evidence type="ECO:0000256" key="3">
    <source>
        <dbReference type="ARBA" id="ARBA00022525"/>
    </source>
</evidence>
<feature type="region of interest" description="Disordered" evidence="4">
    <location>
        <begin position="657"/>
        <end position="680"/>
    </location>
</feature>
<dbReference type="SUPFAM" id="SSF69279">
    <property type="entry name" value="Phage tail proteins"/>
    <property type="match status" value="2"/>
</dbReference>
<comment type="similarity">
    <text evidence="2">Belongs to the VgrG protein family.</text>
</comment>
<feature type="domain" description="Gp5/Type VI secretion system Vgr protein OB-fold" evidence="5">
    <location>
        <begin position="383"/>
        <end position="450"/>
    </location>
</feature>
<dbReference type="SUPFAM" id="SSF69255">
    <property type="entry name" value="gp5 N-terminal domain-like"/>
    <property type="match status" value="1"/>
</dbReference>
<dbReference type="Pfam" id="PF05954">
    <property type="entry name" value="Phage_GPD"/>
    <property type="match status" value="1"/>
</dbReference>
<dbReference type="InterPro" id="IPR006533">
    <property type="entry name" value="T6SS_Vgr_RhsGE"/>
</dbReference>
<dbReference type="PANTHER" id="PTHR32305">
    <property type="match status" value="1"/>
</dbReference>
<geneLocation type="plasmid" evidence="7 8">
    <name>pRetIE4771d</name>
</geneLocation>
<comment type="subcellular location">
    <subcellularLocation>
        <location evidence="1">Secreted</location>
    </subcellularLocation>
</comment>
<feature type="region of interest" description="Disordered" evidence="4">
    <location>
        <begin position="461"/>
        <end position="483"/>
    </location>
</feature>
<dbReference type="InterPro" id="IPR037026">
    <property type="entry name" value="Vgr_OB-fold_dom_sf"/>
</dbReference>
<dbReference type="HOGENOM" id="CLU_004121_3_0_5"/>
<evidence type="ECO:0000313" key="8">
    <source>
        <dbReference type="Proteomes" id="UP000027180"/>
    </source>
</evidence>
<keyword evidence="7" id="KW-0614">Plasmid</keyword>
<keyword evidence="3" id="KW-0964">Secreted</keyword>
<evidence type="ECO:0000256" key="4">
    <source>
        <dbReference type="SAM" id="MobiDB-lite"/>
    </source>
</evidence>
<dbReference type="EMBL" id="CP006990">
    <property type="protein sequence ID" value="AIC31191.1"/>
    <property type="molecule type" value="Genomic_DNA"/>
</dbReference>
<name>A0A060IHX6_RHIET</name>
<proteinExistence type="inferred from homology"/>
<dbReference type="Pfam" id="PF22178">
    <property type="entry name" value="Gp5_trimer_C"/>
    <property type="match status" value="1"/>
</dbReference>
<feature type="compositionally biased region" description="Polar residues" evidence="4">
    <location>
        <begin position="464"/>
        <end position="474"/>
    </location>
</feature>
<reference evidence="7 8" key="1">
    <citation type="submission" date="2013-12" db="EMBL/GenBank/DDBJ databases">
        <title>Complete genome sequence of Rhizobium etli bv. mimosae IE4771.</title>
        <authorList>
            <person name="Bustos P."/>
            <person name="Santamaria R.I."/>
            <person name="Lozano L."/>
            <person name="Ormeno-Orrillo E."/>
            <person name="Rogel M.A."/>
            <person name="Romero D."/>
            <person name="Cevallos M.A."/>
            <person name="Martinez-Romero E."/>
            <person name="Gonzalez V."/>
        </authorList>
    </citation>
    <scope>NUCLEOTIDE SEQUENCE [LARGE SCALE GENOMIC DNA]</scope>
    <source>
        <strain evidence="7 8">IE4771</strain>
        <plasmid evidence="8">Plasmid pRetIE4771d</plasmid>
    </source>
</reference>
<dbReference type="PANTHER" id="PTHR32305:SF15">
    <property type="entry name" value="PROTEIN RHSA-RELATED"/>
    <property type="match status" value="1"/>
</dbReference>
<evidence type="ECO:0000256" key="2">
    <source>
        <dbReference type="ARBA" id="ARBA00005558"/>
    </source>
</evidence>
<dbReference type="Gene3D" id="2.30.110.50">
    <property type="match status" value="1"/>
</dbReference>
<dbReference type="AlphaFoldDB" id="A0A060IHX6"/>
<dbReference type="OrthoDB" id="9762420at2"/>
<organism evidence="7 8">
    <name type="scientific">Rhizobium etli bv. mimosae str. IE4771</name>
    <dbReference type="NCBI Taxonomy" id="1432050"/>
    <lineage>
        <taxon>Bacteria</taxon>
        <taxon>Pseudomonadati</taxon>
        <taxon>Pseudomonadota</taxon>
        <taxon>Alphaproteobacteria</taxon>
        <taxon>Hyphomicrobiales</taxon>
        <taxon>Rhizobiaceae</taxon>
        <taxon>Rhizobium/Agrobacterium group</taxon>
        <taxon>Rhizobium</taxon>
    </lineage>
</organism>
<dbReference type="Gene3D" id="3.55.50.10">
    <property type="entry name" value="Baseplate protein-like domains"/>
    <property type="match status" value="1"/>
</dbReference>
<sequence length="768" mass="83707">MADDRKTTVQTPLGSEALTFTHLIGGDEVSRCFAFTVGFISSDENVDALKLLGKPLSVEGESGDKKRWFSGLVTDFRLTRIEERFAYYEAEVRPWLWLLGNSTDCRIFQNMSVVEIVEKIFSKYKAAKFEKRLQGSYEAREYCVQYDETDLDFVQRLLEHEGIMYFFEYDEGEHTLVLADAMNKLKPAPGYGSVKFRAEGDPVRRDEEYMTDWVATSSVLPGTFAHTDYDFTKPGADLMAQSAQPFSHAEAQGEHYRHPGAHLTVGRGDAVAVLRREEIQAAHQRIAAAGTVRGLASGCTFKLENFPRKDQNAEYVVLRADYRLFDPGYRPAAYAEEETFRATFQVAPTSISYRPPRNTIRPIMRGPQTATVVGPAGEEIFTDKYARVKVQFHWDRLGKKDQNSSCFVRVSQTWSGAGWGFIQIPRIGQEVIVDFLEGDPDRPIITGRVYNGKEMPPYELPGHATQSGLKTNSSPGGGGWNELRFEDKAGSEEVYFQAQKDHNLLIKHDRSKLVQHDQSDRIDNNAKHSVGVNLDEDVGNNKTTKVGVDRTVNIGSNDTETVGVNRSLTVGANETISIGSNSTETIGASHTQTVAIVQTVTVGAARVDSVGATETRSVGATQSNTIGASRSVSVGAGQSHDIGASDSWKIGSDQSVSIGGGQTSSIGKARSAKISDDDSTEIGGSRAVKVAKGSLVEVGEDGAIKIGKDLLIEAGDSVVIKCGSASIAMKKDGTISIEGKDISINASGKFNGKASGEVTWKGSKINQN</sequence>
<evidence type="ECO:0000259" key="5">
    <source>
        <dbReference type="Pfam" id="PF04717"/>
    </source>
</evidence>
<evidence type="ECO:0000256" key="1">
    <source>
        <dbReference type="ARBA" id="ARBA00004613"/>
    </source>
</evidence>
<dbReference type="InterPro" id="IPR050708">
    <property type="entry name" value="T6SS_VgrG/RHS"/>
</dbReference>
<feature type="domain" description="Gp5/Type VI secretion system Vgr C-terminal trimerisation" evidence="6">
    <location>
        <begin position="467"/>
        <end position="578"/>
    </location>
</feature>
<accession>A0A060IHX6</accession>
<protein>
    <submittedName>
        <fullName evidence="7">Type VI secretion system Rhs element Vgr family protein</fullName>
    </submittedName>
</protein>
<dbReference type="Gene3D" id="2.40.50.230">
    <property type="entry name" value="Gp5 N-terminal domain"/>
    <property type="match status" value="1"/>
</dbReference>
<dbReference type="InterPro" id="IPR054030">
    <property type="entry name" value="Gp5_Vgr_C"/>
</dbReference>
<dbReference type="KEGG" id="rei:IE4771_PD00637"/>
<dbReference type="InterPro" id="IPR006531">
    <property type="entry name" value="Gp5/Vgr_OB"/>
</dbReference>
<evidence type="ECO:0000313" key="7">
    <source>
        <dbReference type="EMBL" id="AIC31191.1"/>
    </source>
</evidence>
<dbReference type="RefSeq" id="WP_040142293.1">
    <property type="nucleotide sequence ID" value="NZ_CP006990.1"/>
</dbReference>
<dbReference type="SUPFAM" id="SSF69349">
    <property type="entry name" value="Phage fibre proteins"/>
    <property type="match status" value="2"/>
</dbReference>
<dbReference type="GO" id="GO:0005576">
    <property type="term" value="C:extracellular region"/>
    <property type="evidence" value="ECO:0007669"/>
    <property type="project" value="UniProtKB-SubCell"/>
</dbReference>
<dbReference type="InterPro" id="IPR017847">
    <property type="entry name" value="T6SS_RhsGE_Vgr_subset"/>
</dbReference>
<evidence type="ECO:0000259" key="6">
    <source>
        <dbReference type="Pfam" id="PF22178"/>
    </source>
</evidence>
<dbReference type="Proteomes" id="UP000027180">
    <property type="component" value="Plasmid pRetIE4771d"/>
</dbReference>